<reference evidence="2" key="1">
    <citation type="journal article" date="2017" name="J. Biotechnol.">
        <title>Complete genome sequence of Novosphingobium resinovorum SA1, a versatile xenobiotic-degrading bacterium capable of utilizing sulfanilic acid.</title>
        <authorList>
            <person name="Hegedus B."/>
            <person name="Kos P.B."/>
            <person name="Balint B."/>
            <person name="Maroti G."/>
            <person name="Gan H.M."/>
            <person name="Perei K."/>
            <person name="Rakhely G."/>
        </authorList>
    </citation>
    <scope>NUCLEOTIDE SEQUENCE [LARGE SCALE GENOMIC DNA]</scope>
    <source>
        <strain evidence="2">SA1</strain>
    </source>
</reference>
<dbReference type="EMBL" id="CP017077">
    <property type="protein sequence ID" value="AOR80522.1"/>
    <property type="molecule type" value="Genomic_DNA"/>
</dbReference>
<accession>A0A1D8AEH2</accession>
<protein>
    <recommendedName>
        <fullName evidence="3">DUF2889 domain-containing protein</fullName>
    </recommendedName>
</protein>
<dbReference type="AlphaFoldDB" id="A0A1D8AEH2"/>
<name>A0A1D8AEH2_9SPHN</name>
<dbReference type="Proteomes" id="UP000094626">
    <property type="component" value="Plasmid pSA2"/>
</dbReference>
<evidence type="ECO:0000313" key="2">
    <source>
        <dbReference type="Proteomes" id="UP000094626"/>
    </source>
</evidence>
<gene>
    <name evidence="1" type="ORF">BES08_27100</name>
</gene>
<dbReference type="Pfam" id="PF11136">
    <property type="entry name" value="DUF2889"/>
    <property type="match status" value="1"/>
</dbReference>
<dbReference type="KEGG" id="nre:BES08_27100"/>
<proteinExistence type="predicted"/>
<keyword evidence="2" id="KW-1185">Reference proteome</keyword>
<dbReference type="RefSeq" id="WP_069709909.1">
    <property type="nucleotide sequence ID" value="NZ_CP017077.1"/>
</dbReference>
<geneLocation type="plasmid" evidence="1 2">
    <name>pSA2</name>
</geneLocation>
<dbReference type="OrthoDB" id="7498222at2"/>
<dbReference type="InterPro" id="IPR021312">
    <property type="entry name" value="DUF2889"/>
</dbReference>
<keyword evidence="1" id="KW-0614">Plasmid</keyword>
<evidence type="ECO:0008006" key="3">
    <source>
        <dbReference type="Google" id="ProtNLM"/>
    </source>
</evidence>
<organism evidence="1 2">
    <name type="scientific">Novosphingobium resinovorum</name>
    <dbReference type="NCBI Taxonomy" id="158500"/>
    <lineage>
        <taxon>Bacteria</taxon>
        <taxon>Pseudomonadati</taxon>
        <taxon>Pseudomonadota</taxon>
        <taxon>Alphaproteobacteria</taxon>
        <taxon>Sphingomonadales</taxon>
        <taxon>Sphingomonadaceae</taxon>
        <taxon>Novosphingobium</taxon>
    </lineage>
</organism>
<evidence type="ECO:0000313" key="1">
    <source>
        <dbReference type="EMBL" id="AOR80522.1"/>
    </source>
</evidence>
<sequence>MTSKAGQTPVFGVQAHPGGLFRRAISLDHRGPGRVVGWLEDHYHHFGVTIDHAEGHVRDVRMAAPRFPWATCAGAAVPLRALVGQPLITRASDLGRLIDMRLQCTHVFDLVALALVQAATGRPDRTYEVQVPDRAVTVNPDAANAAEINLFGPGEVSLLRDGERVMHWSLDGQTITGPDPYGGHSLGQGFRQWTETMPEEEAEHATIIRRALLVAGGRYQDLDVFPTSAAQNMPAACHSFQPGQRDVAFRLSGSDRNYETAREAMLAHRAVTP</sequence>